<comment type="caution">
    <text evidence="3">The sequence shown here is derived from an EMBL/GenBank/DDBJ whole genome shotgun (WGS) entry which is preliminary data.</text>
</comment>
<evidence type="ECO:0000313" key="3">
    <source>
        <dbReference type="EMBL" id="KAI7840733.1"/>
    </source>
</evidence>
<dbReference type="InterPro" id="IPR006816">
    <property type="entry name" value="ELMO_dom"/>
</dbReference>
<dbReference type="AlphaFoldDB" id="A0AAD5DQL2"/>
<proteinExistence type="predicted"/>
<reference evidence="3" key="1">
    <citation type="submission" date="2020-11" db="EMBL/GenBank/DDBJ databases">
        <title>Chlorella ohadii genome sequencing and assembly.</title>
        <authorList>
            <person name="Murik O."/>
            <person name="Treves H."/>
            <person name="Kedem I."/>
            <person name="Shotland Y."/>
            <person name="Kaplan A."/>
        </authorList>
    </citation>
    <scope>NUCLEOTIDE SEQUENCE</scope>
    <source>
        <strain evidence="3">1</strain>
    </source>
</reference>
<dbReference type="Pfam" id="PF04727">
    <property type="entry name" value="ELMO_CED12"/>
    <property type="match status" value="1"/>
</dbReference>
<protein>
    <recommendedName>
        <fullName evidence="2">ELMO domain-containing protein</fullName>
    </recommendedName>
</protein>
<name>A0AAD5DQL2_9CHLO</name>
<gene>
    <name evidence="3" type="ORF">COHA_005548</name>
</gene>
<evidence type="ECO:0000256" key="1">
    <source>
        <dbReference type="SAM" id="MobiDB-lite"/>
    </source>
</evidence>
<evidence type="ECO:0000313" key="4">
    <source>
        <dbReference type="Proteomes" id="UP001205105"/>
    </source>
</evidence>
<evidence type="ECO:0000259" key="2">
    <source>
        <dbReference type="PROSITE" id="PS51335"/>
    </source>
</evidence>
<keyword evidence="4" id="KW-1185">Reference proteome</keyword>
<dbReference type="PANTHER" id="PTHR12771:SF56">
    <property type="entry name" value="CED-12"/>
    <property type="match status" value="1"/>
</dbReference>
<feature type="domain" description="ELMO" evidence="2">
    <location>
        <begin position="114"/>
        <end position="282"/>
    </location>
</feature>
<dbReference type="InterPro" id="IPR050868">
    <property type="entry name" value="ELMO_domain-containing"/>
</dbReference>
<dbReference type="PROSITE" id="PS51335">
    <property type="entry name" value="ELMO"/>
    <property type="match status" value="1"/>
</dbReference>
<organism evidence="3 4">
    <name type="scientific">Chlorella ohadii</name>
    <dbReference type="NCBI Taxonomy" id="2649997"/>
    <lineage>
        <taxon>Eukaryota</taxon>
        <taxon>Viridiplantae</taxon>
        <taxon>Chlorophyta</taxon>
        <taxon>core chlorophytes</taxon>
        <taxon>Trebouxiophyceae</taxon>
        <taxon>Chlorellales</taxon>
        <taxon>Chlorellaceae</taxon>
        <taxon>Chlorella clade</taxon>
        <taxon>Chlorella</taxon>
    </lineage>
</organism>
<sequence>MGAMPSTLRSRRGASVAPGPIEQPLLSDQLDQQAVPISLRRTAAEQRELPWPLSAVVAAARSVFHAISFAWHSLVGWLHRLCHAEAPQLSLLQQERLSSLRERAAIQFDAEDSAHQDALQQLWRAVFPGSPFPEGVKSEQWKQMGWQSDLPTRDIRGGGLLSLEALVWMAQRQHDAFCGLMEKRAGVRSSWEYPFAAATVNVAFMLIQVLELREQASMDGLPPRSAAARGFVRLLSETDSAFEEVFAIATQLLDAVWLERQASYMEFPGVLKEVQRRLERGLANKHVQSVADLRQQLLPNAP</sequence>
<dbReference type="PANTHER" id="PTHR12771">
    <property type="entry name" value="ENGULFMENT AND CELL MOTILITY"/>
    <property type="match status" value="1"/>
</dbReference>
<accession>A0AAD5DQL2</accession>
<dbReference type="Proteomes" id="UP001205105">
    <property type="component" value="Unassembled WGS sequence"/>
</dbReference>
<dbReference type="EMBL" id="JADXDR010000075">
    <property type="protein sequence ID" value="KAI7840733.1"/>
    <property type="molecule type" value="Genomic_DNA"/>
</dbReference>
<feature type="region of interest" description="Disordered" evidence="1">
    <location>
        <begin position="1"/>
        <end position="22"/>
    </location>
</feature>